<dbReference type="Proteomes" id="UP000450917">
    <property type="component" value="Unassembled WGS sequence"/>
</dbReference>
<keyword evidence="1" id="KW-0813">Transport</keyword>
<evidence type="ECO:0000313" key="7">
    <source>
        <dbReference type="Proteomes" id="UP000450917"/>
    </source>
</evidence>
<keyword evidence="3" id="KW-0547">Nucleotide-binding</keyword>
<dbReference type="InterPro" id="IPR003439">
    <property type="entry name" value="ABC_transporter-like_ATP-bd"/>
</dbReference>
<proteinExistence type="predicted"/>
<dbReference type="CDD" id="cd03216">
    <property type="entry name" value="ABC_Carb_Monos_I"/>
    <property type="match status" value="1"/>
</dbReference>
<evidence type="ECO:0000256" key="2">
    <source>
        <dbReference type="ARBA" id="ARBA00022737"/>
    </source>
</evidence>
<organism evidence="6 7">
    <name type="scientific">Paenibacillus validus</name>
    <dbReference type="NCBI Taxonomy" id="44253"/>
    <lineage>
        <taxon>Bacteria</taxon>
        <taxon>Bacillati</taxon>
        <taxon>Bacillota</taxon>
        <taxon>Bacilli</taxon>
        <taxon>Bacillales</taxon>
        <taxon>Paenibacillaceae</taxon>
        <taxon>Paenibacillus</taxon>
    </lineage>
</organism>
<evidence type="ECO:0000256" key="4">
    <source>
        <dbReference type="ARBA" id="ARBA00022840"/>
    </source>
</evidence>
<dbReference type="EMBL" id="WNZX01000005">
    <property type="protein sequence ID" value="MUG70706.1"/>
    <property type="molecule type" value="Genomic_DNA"/>
</dbReference>
<dbReference type="InterPro" id="IPR050107">
    <property type="entry name" value="ABC_carbohydrate_import_ATPase"/>
</dbReference>
<sequence length="491" mass="55517">MSLLKLRNISKMFYGVQVLHEINLELRAGEVHALVGENGAGKSTLVNIVAGVHELTSGEIYVDNRKVHIKSPYHAKKLGISIVYQEPCLIPDMTIAENIFIGAQPSFLGIFSNYMNMKKKSRELLKSLGSHLHPAALVRYLSPADRYLVAIAQAVAHKPKILIMDEPGDYLNDHERSHLFRLIKSLKEQGIAILYITHRLKEIADLCDRITVLRDGRHVITCKVNGLSERDMVRLMLGRELHTLFPPVNEVLGKELLRIERLSKEPWFHHVSFKLHEGEILGLTGLAGSGQTELASTIFGETKKDFGVIYCKNIEFDAANPHQAVKKHFGYVHENRIESGLLMDMSVSSNLSISSWNRLSRRHFMYKDDERDLAIDKVMELDIKIHHVDQEVKYLSGGNQQKVMLGRWLAADSEIYLLDEPTRGMDMGSKAELYVLIHELVKKGKGVVLISSDLQELLGLCTRILVMHHGKVAGELPRHEATEEKILNLMQ</sequence>
<evidence type="ECO:0000256" key="3">
    <source>
        <dbReference type="ARBA" id="ARBA00022741"/>
    </source>
</evidence>
<dbReference type="PANTHER" id="PTHR43790:SF9">
    <property type="entry name" value="GALACTOFURANOSE TRANSPORTER ATP-BINDING PROTEIN YTFR"/>
    <property type="match status" value="1"/>
</dbReference>
<dbReference type="RefSeq" id="WP_155614440.1">
    <property type="nucleotide sequence ID" value="NZ_WNZX01000005.1"/>
</dbReference>
<dbReference type="SUPFAM" id="SSF52540">
    <property type="entry name" value="P-loop containing nucleoside triphosphate hydrolases"/>
    <property type="match status" value="2"/>
</dbReference>
<dbReference type="Gene3D" id="3.40.50.300">
    <property type="entry name" value="P-loop containing nucleotide triphosphate hydrolases"/>
    <property type="match status" value="2"/>
</dbReference>
<keyword evidence="2" id="KW-0677">Repeat</keyword>
<dbReference type="GO" id="GO:0016887">
    <property type="term" value="F:ATP hydrolysis activity"/>
    <property type="evidence" value="ECO:0007669"/>
    <property type="project" value="InterPro"/>
</dbReference>
<protein>
    <submittedName>
        <fullName evidence="6">ATP-binding cassette domain-containing protein</fullName>
    </submittedName>
</protein>
<dbReference type="GO" id="GO:0005524">
    <property type="term" value="F:ATP binding"/>
    <property type="evidence" value="ECO:0007669"/>
    <property type="project" value="UniProtKB-KW"/>
</dbReference>
<accession>A0A7X3CSF1</accession>
<reference evidence="6 7" key="1">
    <citation type="submission" date="2019-11" db="EMBL/GenBank/DDBJ databases">
        <title>Draft genome sequences of five Paenibacillus species of dairy origin.</title>
        <authorList>
            <person name="Olajide A.M."/>
            <person name="Chen S."/>
            <person name="Lapointe G."/>
        </authorList>
    </citation>
    <scope>NUCLEOTIDE SEQUENCE [LARGE SCALE GENOMIC DNA]</scope>
    <source>
        <strain evidence="6 7">2CS3</strain>
    </source>
</reference>
<keyword evidence="7" id="KW-1185">Reference proteome</keyword>
<dbReference type="InterPro" id="IPR027417">
    <property type="entry name" value="P-loop_NTPase"/>
</dbReference>
<keyword evidence="4 6" id="KW-0067">ATP-binding</keyword>
<dbReference type="PANTHER" id="PTHR43790">
    <property type="entry name" value="CARBOHYDRATE TRANSPORT ATP-BINDING PROTEIN MG119-RELATED"/>
    <property type="match status" value="1"/>
</dbReference>
<dbReference type="Pfam" id="PF00005">
    <property type="entry name" value="ABC_tran"/>
    <property type="match status" value="2"/>
</dbReference>
<dbReference type="PROSITE" id="PS00211">
    <property type="entry name" value="ABC_TRANSPORTER_1"/>
    <property type="match status" value="1"/>
</dbReference>
<feature type="domain" description="ABC transporter" evidence="5">
    <location>
        <begin position="4"/>
        <end position="240"/>
    </location>
</feature>
<evidence type="ECO:0000259" key="5">
    <source>
        <dbReference type="PROSITE" id="PS50893"/>
    </source>
</evidence>
<dbReference type="SMART" id="SM00382">
    <property type="entry name" value="AAA"/>
    <property type="match status" value="2"/>
</dbReference>
<dbReference type="PROSITE" id="PS50893">
    <property type="entry name" value="ABC_TRANSPORTER_2"/>
    <property type="match status" value="2"/>
</dbReference>
<evidence type="ECO:0000256" key="1">
    <source>
        <dbReference type="ARBA" id="ARBA00022448"/>
    </source>
</evidence>
<dbReference type="InterPro" id="IPR017871">
    <property type="entry name" value="ABC_transporter-like_CS"/>
</dbReference>
<dbReference type="CDD" id="cd03215">
    <property type="entry name" value="ABC_Carb_Monos_II"/>
    <property type="match status" value="1"/>
</dbReference>
<gene>
    <name evidence="6" type="ORF">GNP93_08425</name>
</gene>
<name>A0A7X3CSF1_9BACL</name>
<dbReference type="AlphaFoldDB" id="A0A7X3CSF1"/>
<evidence type="ECO:0000313" key="6">
    <source>
        <dbReference type="EMBL" id="MUG70706.1"/>
    </source>
</evidence>
<feature type="domain" description="ABC transporter" evidence="5">
    <location>
        <begin position="251"/>
        <end position="489"/>
    </location>
</feature>
<comment type="caution">
    <text evidence="6">The sequence shown here is derived from an EMBL/GenBank/DDBJ whole genome shotgun (WGS) entry which is preliminary data.</text>
</comment>
<dbReference type="InterPro" id="IPR003593">
    <property type="entry name" value="AAA+_ATPase"/>
</dbReference>